<sequence length="365" mass="41531">MLKQLNTSQAERVRSAYSKLPLYMAVECAYTPLLAKMDTTDIDVEAVFTASSHLLDDLLTVSIVSQDQVDQYWSNMLVGARRMSKEVSRHDAAVVVYTVFCVVTAALIHHWHSYYQDTLRELLQSTLEREATEIDSDDKHMTNLRLAMCAEQMSEWMNDYADDEYALLSDDVDAAISGTSASSKKPGSGRKKQTVSTIRATFTYKPKDMSEREINVRLGLVFRELKKNRYIHADTDQQTFLSLFQGAPLDTKMMWTAPVNALCYFFRQLFSVFQYADVPVGYGFWQVVAAHFLDGKEQSLDHNKLRTTTGRPTNTKELDNIVSLFDPQLLNLNALQDLYRHADSDTNSAVQEYYKGSGLSIKNKR</sequence>
<dbReference type="EMBL" id="JADYTN010000001">
    <property type="protein sequence ID" value="MCF2562533.1"/>
    <property type="molecule type" value="Genomic_DNA"/>
</dbReference>
<feature type="transmembrane region" description="Helical" evidence="1">
    <location>
        <begin position="92"/>
        <end position="111"/>
    </location>
</feature>
<keyword evidence="3" id="KW-1185">Reference proteome</keyword>
<gene>
    <name evidence="2" type="ORF">I6E12_00170</name>
</gene>
<dbReference type="RefSeq" id="WP_301637198.1">
    <property type="nucleotide sequence ID" value="NZ_JADYTN010000001.1"/>
</dbReference>
<proteinExistence type="predicted"/>
<organism evidence="2 3">
    <name type="scientific">Xylanibacter brevis</name>
    <dbReference type="NCBI Taxonomy" id="83231"/>
    <lineage>
        <taxon>Bacteria</taxon>
        <taxon>Pseudomonadati</taxon>
        <taxon>Bacteroidota</taxon>
        <taxon>Bacteroidia</taxon>
        <taxon>Bacteroidales</taxon>
        <taxon>Prevotellaceae</taxon>
        <taxon>Xylanibacter</taxon>
    </lineage>
</organism>
<evidence type="ECO:0000256" key="1">
    <source>
        <dbReference type="SAM" id="Phobius"/>
    </source>
</evidence>
<comment type="caution">
    <text evidence="2">The sequence shown here is derived from an EMBL/GenBank/DDBJ whole genome shotgun (WGS) entry which is preliminary data.</text>
</comment>
<accession>A0ABS9CDY1</accession>
<keyword evidence="1" id="KW-0472">Membrane</keyword>
<keyword evidence="1" id="KW-1133">Transmembrane helix</keyword>
<dbReference type="Proteomes" id="UP001200470">
    <property type="component" value="Unassembled WGS sequence"/>
</dbReference>
<name>A0ABS9CDY1_9BACT</name>
<keyword evidence="1" id="KW-0812">Transmembrane</keyword>
<evidence type="ECO:0000313" key="2">
    <source>
        <dbReference type="EMBL" id="MCF2562533.1"/>
    </source>
</evidence>
<reference evidence="2 3" key="1">
    <citation type="submission" date="2020-12" db="EMBL/GenBank/DDBJ databases">
        <title>Whole genome sequences of gut porcine anaerobes.</title>
        <authorList>
            <person name="Kubasova T."/>
            <person name="Jahodarova E."/>
            <person name="Rychlik I."/>
        </authorList>
    </citation>
    <scope>NUCLEOTIDE SEQUENCE [LARGE SCALE GENOMIC DNA]</scope>
    <source>
        <strain evidence="2 3">An925</strain>
    </source>
</reference>
<protein>
    <submittedName>
        <fullName evidence="2">Uncharacterized protein</fullName>
    </submittedName>
</protein>
<evidence type="ECO:0000313" key="3">
    <source>
        <dbReference type="Proteomes" id="UP001200470"/>
    </source>
</evidence>